<reference evidence="3" key="1">
    <citation type="journal article" date="2019" name="Int. J. Syst. Evol. Microbiol.">
        <title>The Global Catalogue of Microorganisms (GCM) 10K type strain sequencing project: providing services to taxonomists for standard genome sequencing and annotation.</title>
        <authorList>
            <consortium name="The Broad Institute Genomics Platform"/>
            <consortium name="The Broad Institute Genome Sequencing Center for Infectious Disease"/>
            <person name="Wu L."/>
            <person name="Ma J."/>
        </authorList>
    </citation>
    <scope>NUCLEOTIDE SEQUENCE [LARGE SCALE GENOMIC DNA]</scope>
    <source>
        <strain evidence="3">CGMCC 1.15795</strain>
    </source>
</reference>
<dbReference type="Proteomes" id="UP001597197">
    <property type="component" value="Unassembled WGS sequence"/>
</dbReference>
<gene>
    <name evidence="2" type="ORF">ACFSDX_20815</name>
</gene>
<feature type="transmembrane region" description="Helical" evidence="1">
    <location>
        <begin position="20"/>
        <end position="41"/>
    </location>
</feature>
<proteinExistence type="predicted"/>
<name>A0ABW4QZ45_9BACT</name>
<keyword evidence="3" id="KW-1185">Reference proteome</keyword>
<dbReference type="EMBL" id="JBHUFD010000018">
    <property type="protein sequence ID" value="MFD1874889.1"/>
    <property type="molecule type" value="Genomic_DNA"/>
</dbReference>
<evidence type="ECO:0000313" key="2">
    <source>
        <dbReference type="EMBL" id="MFD1874889.1"/>
    </source>
</evidence>
<dbReference type="RefSeq" id="WP_382317067.1">
    <property type="nucleotide sequence ID" value="NZ_JBHUFD010000018.1"/>
</dbReference>
<evidence type="ECO:0000313" key="3">
    <source>
        <dbReference type="Proteomes" id="UP001597197"/>
    </source>
</evidence>
<keyword evidence="1" id="KW-1133">Transmembrane helix</keyword>
<protein>
    <submittedName>
        <fullName evidence="2">Uncharacterized protein</fullName>
    </submittedName>
</protein>
<feature type="transmembrane region" description="Helical" evidence="1">
    <location>
        <begin position="189"/>
        <end position="215"/>
    </location>
</feature>
<accession>A0ABW4QZ45</accession>
<sequence>MPAHSPALLAARPAPRCLVLLRPTGLLVAVALPLGGVLLAINTLKLAGGHWPWRSVLGELLSLALVLGGGYRAVRGNQPRLLAIAREALHLAPLKPGQNQPAETIALSSIVAYTYWLRLLRWRGFAQYHLRLELADGRVLHLADRPGPRPDDPTGTVRLDVLAKRLARRTKSGPLRRPLFYQTRTARGLLWASWGALAVALGLLGLGYSVGILLLPPAITYGCLYYLGRADADLTA</sequence>
<comment type="caution">
    <text evidence="2">The sequence shown here is derived from an EMBL/GenBank/DDBJ whole genome shotgun (WGS) entry which is preliminary data.</text>
</comment>
<keyword evidence="1" id="KW-0812">Transmembrane</keyword>
<organism evidence="2 3">
    <name type="scientific">Hymenobacter bucti</name>
    <dbReference type="NCBI Taxonomy" id="1844114"/>
    <lineage>
        <taxon>Bacteria</taxon>
        <taxon>Pseudomonadati</taxon>
        <taxon>Bacteroidota</taxon>
        <taxon>Cytophagia</taxon>
        <taxon>Cytophagales</taxon>
        <taxon>Hymenobacteraceae</taxon>
        <taxon>Hymenobacter</taxon>
    </lineage>
</organism>
<feature type="transmembrane region" description="Helical" evidence="1">
    <location>
        <begin position="53"/>
        <end position="74"/>
    </location>
</feature>
<evidence type="ECO:0000256" key="1">
    <source>
        <dbReference type="SAM" id="Phobius"/>
    </source>
</evidence>
<keyword evidence="1" id="KW-0472">Membrane</keyword>